<protein>
    <submittedName>
        <fullName evidence="3">Uncharacterized protein</fullName>
    </submittedName>
</protein>
<evidence type="ECO:0000256" key="1">
    <source>
        <dbReference type="SAM" id="Coils"/>
    </source>
</evidence>
<feature type="coiled-coil region" evidence="1">
    <location>
        <begin position="278"/>
        <end position="305"/>
    </location>
</feature>
<evidence type="ECO:0000313" key="4">
    <source>
        <dbReference type="Proteomes" id="UP001165065"/>
    </source>
</evidence>
<dbReference type="Proteomes" id="UP001165065">
    <property type="component" value="Unassembled WGS sequence"/>
</dbReference>
<organism evidence="3 4">
    <name type="scientific">Triparma columacea</name>
    <dbReference type="NCBI Taxonomy" id="722753"/>
    <lineage>
        <taxon>Eukaryota</taxon>
        <taxon>Sar</taxon>
        <taxon>Stramenopiles</taxon>
        <taxon>Ochrophyta</taxon>
        <taxon>Bolidophyceae</taxon>
        <taxon>Parmales</taxon>
        <taxon>Triparmaceae</taxon>
        <taxon>Triparma</taxon>
    </lineage>
</organism>
<gene>
    <name evidence="3" type="ORF">TrCOL_g12734</name>
</gene>
<feature type="compositionally biased region" description="Basic and acidic residues" evidence="2">
    <location>
        <begin position="1397"/>
        <end position="1412"/>
    </location>
</feature>
<accession>A0A9W7LDV3</accession>
<feature type="region of interest" description="Disordered" evidence="2">
    <location>
        <begin position="1368"/>
        <end position="1412"/>
    </location>
</feature>
<feature type="region of interest" description="Disordered" evidence="2">
    <location>
        <begin position="694"/>
        <end position="718"/>
    </location>
</feature>
<feature type="compositionally biased region" description="Basic and acidic residues" evidence="2">
    <location>
        <begin position="694"/>
        <end position="717"/>
    </location>
</feature>
<evidence type="ECO:0000313" key="3">
    <source>
        <dbReference type="EMBL" id="GMI46017.1"/>
    </source>
</evidence>
<feature type="region of interest" description="Disordered" evidence="2">
    <location>
        <begin position="1040"/>
        <end position="1067"/>
    </location>
</feature>
<evidence type="ECO:0000256" key="2">
    <source>
        <dbReference type="SAM" id="MobiDB-lite"/>
    </source>
</evidence>
<sequence>MLFPSEQENNRQAVRNRQRAYLASLDAQVKQQQRKKAVEDAADGHFVRNLPATPDDSLDNLLLAPLPPVDPTKRGSPRGIGKGLKLLKEANDPGMKDGRRRYGKAYESGVSQVLGGPTNYNDAANNNSFDPELQRQQYQYPQTNQENPSNRINLNFANNNDLLVNAVTEQLNKFKASQQRSESTIKWLTEQLQKNRGDYAKHTAMLVNQHTKDSETLAALRDRVRVAETEILETRAWRAEFERKRNEGVEDSASAAIAELRAREEDSKSRQQSEDNRARRMAEALSELTNKLEQVKSNQSRLDDDMSARLGVVENTVNSQTDKIVNLVDREGENVVSQHSASENNAANIVDLQNSLKQLMQRLTGEEEQRRQLQRSMMDMQSETRRLISKETGTLHDEIVAEATARREGAGEVDNKTRFLSNIIEEREKANLEMIEDRIVRLEKAQGGESDVRRKKDEAREKEFRKFFSELSNMAKTETETMKSRHEAMTAQTAEQLRELSYEVVSIQETTRKAEKRIGELTAGSLQGISTAMESGMKQFNQDIKELREVMSAEITARRNGNDKVVARVADLESREEAGLSQLEELLGTEVRRIQDQIDAVPAMVTSAKDEAKSFATGEADKVKYELSMELKQMSIRIDELAQHVEDVRIESKRAREHLNTNLERMSTHLSTVDGQCKGVELKLNEEIMAREKGDHDGDMKLDEAMSSERGEREKQDAALGEKLSETNLSLLNKIEKDDVAFYNKSKAEIHELSMESQKARVELASKVIGDARKMDEVLMSVARKEIADHLVMAKSYADVVANEKSNRMHDTLEIVRGTLTKQIDAVKNGLDSEIDSRVKDVGRANELIVSETAKLQGMLEGLKNLIDLQEVKDATERNKIIDKIAVSCGKVEDSMGQKIISEARSIRSLIKATVAAEASERMSDVNAAKGIAEERLVHERDILVKQMGRDKEFVLQKSAEWVDDEKGKRMLAEQQIRNEMDVRTAAAAARAESRETLRMMGDQIQDVDLLNRHREMVKTTRRIMNGLVDMKKDVGALREESRGGDKLLGEKVEKEEEERKREDRELDEKFEGKIGKEFLERIEGDKLLGERVGREEEERAKEVVRLDGRVDNLWEEEEKLVVRVEKAEAYVKVVEETAAKAIRAETKARLEEDVDIRVEELCREGAEDSMRFVLDKLVGALEAQERVDELVNIGKRIEIEDAKMQRWVNGEQKRSQEQVRSLGENVRLQAEAEHRDIVQLISDETGAVRGDVHSMLGEIEEAVKGAEGSVITLDKKTEEQVGEVKKALEEGLVKVKGEVMEEVKGGEEELKKEVMEKVKGGEEELKKEVMEKVKGGEEELKKTLGEEAEKMAKEMIENEIKVVKGKLENMEKKEKEKEGIDWSALRKKGGVEGGPEVEKPKEEEDNGKLVD</sequence>
<feature type="coiled-coil region" evidence="1">
    <location>
        <begin position="349"/>
        <end position="383"/>
    </location>
</feature>
<name>A0A9W7LDV3_9STRA</name>
<keyword evidence="1" id="KW-0175">Coiled coil</keyword>
<reference evidence="4" key="1">
    <citation type="journal article" date="2023" name="Commun. Biol.">
        <title>Genome analysis of Parmales, the sister group of diatoms, reveals the evolutionary specialization of diatoms from phago-mixotrophs to photoautotrophs.</title>
        <authorList>
            <person name="Ban H."/>
            <person name="Sato S."/>
            <person name="Yoshikawa S."/>
            <person name="Yamada K."/>
            <person name="Nakamura Y."/>
            <person name="Ichinomiya M."/>
            <person name="Sato N."/>
            <person name="Blanc-Mathieu R."/>
            <person name="Endo H."/>
            <person name="Kuwata A."/>
            <person name="Ogata H."/>
        </authorList>
    </citation>
    <scope>NUCLEOTIDE SEQUENCE [LARGE SCALE GENOMIC DNA]</scope>
</reference>
<dbReference type="OrthoDB" id="193626at2759"/>
<proteinExistence type="predicted"/>
<feature type="region of interest" description="Disordered" evidence="2">
    <location>
        <begin position="65"/>
        <end position="84"/>
    </location>
</feature>
<keyword evidence="4" id="KW-1185">Reference proteome</keyword>
<feature type="compositionally biased region" description="Basic and acidic residues" evidence="2">
    <location>
        <begin position="1368"/>
        <end position="1381"/>
    </location>
</feature>
<dbReference type="EMBL" id="BRYA01000276">
    <property type="protein sequence ID" value="GMI46017.1"/>
    <property type="molecule type" value="Genomic_DNA"/>
</dbReference>
<comment type="caution">
    <text evidence="3">The sequence shown here is derived from an EMBL/GenBank/DDBJ whole genome shotgun (WGS) entry which is preliminary data.</text>
</comment>